<evidence type="ECO:0000313" key="2">
    <source>
        <dbReference type="EMBL" id="GMS96883.1"/>
    </source>
</evidence>
<feature type="chain" id="PRO_5043955332" description="Secreted protein" evidence="1">
    <location>
        <begin position="20"/>
        <end position="118"/>
    </location>
</feature>
<dbReference type="EMBL" id="BTSX01000004">
    <property type="protein sequence ID" value="GMS96883.1"/>
    <property type="molecule type" value="Genomic_DNA"/>
</dbReference>
<evidence type="ECO:0008006" key="4">
    <source>
        <dbReference type="Google" id="ProtNLM"/>
    </source>
</evidence>
<sequence>MQRLTFVLLVVAVAAECASLRYRRDLIKQNKQIEDFPPFDNDDRHTWNHPWHKSFNAEHSSHGDITIFSRGAVGAESDSSLGGLTPVVPDVSHSNRQLAPDADRLGTLILPAIHVAQR</sequence>
<protein>
    <recommendedName>
        <fullName evidence="4">Secreted protein</fullName>
    </recommendedName>
</protein>
<feature type="signal peptide" evidence="1">
    <location>
        <begin position="1"/>
        <end position="19"/>
    </location>
</feature>
<evidence type="ECO:0000313" key="3">
    <source>
        <dbReference type="Proteomes" id="UP001432027"/>
    </source>
</evidence>
<comment type="caution">
    <text evidence="2">The sequence shown here is derived from an EMBL/GenBank/DDBJ whole genome shotgun (WGS) entry which is preliminary data.</text>
</comment>
<proteinExistence type="predicted"/>
<keyword evidence="3" id="KW-1185">Reference proteome</keyword>
<name>A0AAV5TQX8_9BILA</name>
<gene>
    <name evidence="2" type="ORF">PENTCL1PPCAC_19058</name>
</gene>
<keyword evidence="1" id="KW-0732">Signal</keyword>
<organism evidence="2 3">
    <name type="scientific">Pristionchus entomophagus</name>
    <dbReference type="NCBI Taxonomy" id="358040"/>
    <lineage>
        <taxon>Eukaryota</taxon>
        <taxon>Metazoa</taxon>
        <taxon>Ecdysozoa</taxon>
        <taxon>Nematoda</taxon>
        <taxon>Chromadorea</taxon>
        <taxon>Rhabditida</taxon>
        <taxon>Rhabditina</taxon>
        <taxon>Diplogasteromorpha</taxon>
        <taxon>Diplogasteroidea</taxon>
        <taxon>Neodiplogasteridae</taxon>
        <taxon>Pristionchus</taxon>
    </lineage>
</organism>
<evidence type="ECO:0000256" key="1">
    <source>
        <dbReference type="SAM" id="SignalP"/>
    </source>
</evidence>
<reference evidence="2" key="1">
    <citation type="submission" date="2023-10" db="EMBL/GenBank/DDBJ databases">
        <title>Genome assembly of Pristionchus species.</title>
        <authorList>
            <person name="Yoshida K."/>
            <person name="Sommer R.J."/>
        </authorList>
    </citation>
    <scope>NUCLEOTIDE SEQUENCE</scope>
    <source>
        <strain evidence="2">RS0144</strain>
    </source>
</reference>
<dbReference type="AlphaFoldDB" id="A0AAV5TQX8"/>
<dbReference type="Proteomes" id="UP001432027">
    <property type="component" value="Unassembled WGS sequence"/>
</dbReference>
<accession>A0AAV5TQX8</accession>